<protein>
    <submittedName>
        <fullName evidence="3">IS66 family transposase</fullName>
    </submittedName>
</protein>
<evidence type="ECO:0000256" key="1">
    <source>
        <dbReference type="SAM" id="MobiDB-lite"/>
    </source>
</evidence>
<dbReference type="PANTHER" id="PTHR33678:SF1">
    <property type="entry name" value="BLL1576 PROTEIN"/>
    <property type="match status" value="1"/>
</dbReference>
<dbReference type="InterPro" id="IPR004291">
    <property type="entry name" value="Transposase_IS66_central"/>
</dbReference>
<accession>A0A5C8PR79</accession>
<dbReference type="Proteomes" id="UP000321638">
    <property type="component" value="Unassembled WGS sequence"/>
</dbReference>
<name>A0A5C8PR79_9HYPH</name>
<gene>
    <name evidence="3" type="ORF">FHP25_08665</name>
</gene>
<dbReference type="OrthoDB" id="9800877at2"/>
<feature type="domain" description="Transposase IS66 central" evidence="2">
    <location>
        <begin position="8"/>
        <end position="45"/>
    </location>
</feature>
<sequence length="323" mass="35000">MGPQQRLLLDDGRIEIDSNAVERAIRSAALHRKNALFAGSDGGGEHWAVLGSLIEICKLNAIAPEAYLAWLFGKLALKRRMADSTSCCPGPTPTRCEPPRSTPPRQPSRKASARLVGPQQRLRLAHTMMVDLVAQGPTYDERRHVHGPASHEAGTHLPPRDTEIGNRRADIGFRLRGGHAQPVLTLLDTRQSLLKHLAPRGDAGIIRLDQTTLEIQVPLGRRGAIGHCSRRCRRQHDPLRVAGHGGGDHRAAVAARQDEHLGTVAARLRDIAVQVPGRQVLLALVEGEEDAATIGVRRYKKEAGGSLRTGNSCEGCADLVVGR</sequence>
<reference evidence="3 4" key="1">
    <citation type="submission" date="2019-06" db="EMBL/GenBank/DDBJ databases">
        <title>New taxonomy in bacterial strain CC-CFT640, isolated from vineyard.</title>
        <authorList>
            <person name="Lin S.-Y."/>
            <person name="Tsai C.-F."/>
            <person name="Young C.-C."/>
        </authorList>
    </citation>
    <scope>NUCLEOTIDE SEQUENCE [LARGE SCALE GENOMIC DNA]</scope>
    <source>
        <strain evidence="3 4">CC-CFT640</strain>
    </source>
</reference>
<dbReference type="Pfam" id="PF03050">
    <property type="entry name" value="DDE_Tnp_IS66"/>
    <property type="match status" value="1"/>
</dbReference>
<keyword evidence="4" id="KW-1185">Reference proteome</keyword>
<comment type="caution">
    <text evidence="3">The sequence shown here is derived from an EMBL/GenBank/DDBJ whole genome shotgun (WGS) entry which is preliminary data.</text>
</comment>
<dbReference type="PANTHER" id="PTHR33678">
    <property type="entry name" value="BLL1576 PROTEIN"/>
    <property type="match status" value="1"/>
</dbReference>
<proteinExistence type="predicted"/>
<dbReference type="AlphaFoldDB" id="A0A5C8PR79"/>
<dbReference type="EMBL" id="VDUZ01000007">
    <property type="protein sequence ID" value="TXL78251.1"/>
    <property type="molecule type" value="Genomic_DNA"/>
</dbReference>
<dbReference type="InterPro" id="IPR052344">
    <property type="entry name" value="Transposase-related"/>
</dbReference>
<evidence type="ECO:0000259" key="2">
    <source>
        <dbReference type="Pfam" id="PF03050"/>
    </source>
</evidence>
<evidence type="ECO:0000313" key="3">
    <source>
        <dbReference type="EMBL" id="TXL78251.1"/>
    </source>
</evidence>
<feature type="region of interest" description="Disordered" evidence="1">
    <location>
        <begin position="83"/>
        <end position="116"/>
    </location>
</feature>
<organism evidence="3 4">
    <name type="scientific">Vineibacter terrae</name>
    <dbReference type="NCBI Taxonomy" id="2586908"/>
    <lineage>
        <taxon>Bacteria</taxon>
        <taxon>Pseudomonadati</taxon>
        <taxon>Pseudomonadota</taxon>
        <taxon>Alphaproteobacteria</taxon>
        <taxon>Hyphomicrobiales</taxon>
        <taxon>Vineibacter</taxon>
    </lineage>
</organism>
<evidence type="ECO:0000313" key="4">
    <source>
        <dbReference type="Proteomes" id="UP000321638"/>
    </source>
</evidence>